<dbReference type="InterPro" id="IPR018727">
    <property type="entry name" value="DUF2267"/>
</dbReference>
<accession>A0ABR9KBG9</accession>
<sequence>MHYEEFLAKVRERGEYADTQEAEQVTRVVLGALARRLNPGEVDDLAAQLPHQLATALPTDHDRAESFRVQEFLRRVAAATGATERTAEWDASAVLCTVAEAVSGGELNDVLTQLPSGFAVLFGKPSLSG</sequence>
<dbReference type="Gene3D" id="1.10.490.110">
    <property type="entry name" value="Uncharacterized conserved protein DUF2267"/>
    <property type="match status" value="1"/>
</dbReference>
<dbReference type="EMBL" id="JADBEF010000001">
    <property type="protein sequence ID" value="MBE1559170.1"/>
    <property type="molecule type" value="Genomic_DNA"/>
</dbReference>
<gene>
    <name evidence="1" type="ORF">H4W81_001949</name>
</gene>
<proteinExistence type="predicted"/>
<dbReference type="RefSeq" id="WP_192774484.1">
    <property type="nucleotide sequence ID" value="NZ_BAAASY010000001.1"/>
</dbReference>
<dbReference type="Pfam" id="PF10025">
    <property type="entry name" value="DUF2267"/>
    <property type="match status" value="1"/>
</dbReference>
<keyword evidence="2" id="KW-1185">Reference proteome</keyword>
<dbReference type="InterPro" id="IPR038282">
    <property type="entry name" value="DUF2267_sf"/>
</dbReference>
<reference evidence="1 2" key="1">
    <citation type="submission" date="2020-10" db="EMBL/GenBank/DDBJ databases">
        <title>Sequencing the genomes of 1000 actinobacteria strains.</title>
        <authorList>
            <person name="Klenk H.-P."/>
        </authorList>
    </citation>
    <scope>NUCLEOTIDE SEQUENCE [LARGE SCALE GENOMIC DNA]</scope>
    <source>
        <strain evidence="1 2">DSM 43748</strain>
    </source>
</reference>
<comment type="caution">
    <text evidence="1">The sequence shown here is derived from an EMBL/GenBank/DDBJ whole genome shotgun (WGS) entry which is preliminary data.</text>
</comment>
<organism evidence="1 2">
    <name type="scientific">Nonomuraea africana</name>
    <dbReference type="NCBI Taxonomy" id="46171"/>
    <lineage>
        <taxon>Bacteria</taxon>
        <taxon>Bacillati</taxon>
        <taxon>Actinomycetota</taxon>
        <taxon>Actinomycetes</taxon>
        <taxon>Streptosporangiales</taxon>
        <taxon>Streptosporangiaceae</taxon>
        <taxon>Nonomuraea</taxon>
    </lineage>
</organism>
<protein>
    <submittedName>
        <fullName evidence="1">Uncharacterized protein (DUF2267 family)</fullName>
    </submittedName>
</protein>
<dbReference type="Proteomes" id="UP000661607">
    <property type="component" value="Unassembled WGS sequence"/>
</dbReference>
<name>A0ABR9KBG9_9ACTN</name>
<evidence type="ECO:0000313" key="1">
    <source>
        <dbReference type="EMBL" id="MBE1559170.1"/>
    </source>
</evidence>
<evidence type="ECO:0000313" key="2">
    <source>
        <dbReference type="Proteomes" id="UP000661607"/>
    </source>
</evidence>